<keyword evidence="2" id="KW-0813">Transport</keyword>
<evidence type="ECO:0000313" key="4">
    <source>
        <dbReference type="EMBL" id="VDM97234.1"/>
    </source>
</evidence>
<dbReference type="PANTHER" id="PTHR21292">
    <property type="entry name" value="EXOCYST COMPLEX COMPONENT SEC6-RELATED"/>
    <property type="match status" value="1"/>
</dbReference>
<dbReference type="Gene3D" id="1.10.357.70">
    <property type="entry name" value="Exocyst complex component Sec6, C-terminal domain"/>
    <property type="match status" value="1"/>
</dbReference>
<sequence length="311" mass="36305">NVTKKVKDAIHDAVNALRDIPKVHANITSLTSEENAFEGIEIELEDEEPAEAAWKKIEIMKARFNNMLRTITDILCNEIYNDLWSCFDQLLSKQMKNSNIIDTICETIRDYEVDYKHLTRTIHEEVLRCIKFKINLYNEIFLHKVNTTKILKMTMELELSRTVTQYRKRCIIAKCLHNDATAINLTFHSIFEKLNPNCETKNLTNLLCSIAEFIALRDRDMLSLEIVSILRKYPEMTQEFLFALIDIRDDVTSSESRALTEDCLKMVDNKKCDPTLTRLFQVTKGERKTSQIIRDVVPRLRRRVRASIAEQ</sequence>
<protein>
    <submittedName>
        <fullName evidence="6">Exocyst complex component Sec6</fullName>
    </submittedName>
</protein>
<name>A0A0N5CNB6_THECL</name>
<dbReference type="GO" id="GO:0000145">
    <property type="term" value="C:exocyst"/>
    <property type="evidence" value="ECO:0007669"/>
    <property type="project" value="InterPro"/>
</dbReference>
<dbReference type="WBParaSite" id="TCLT_0000166901-mRNA-1">
    <property type="protein sequence ID" value="TCLT_0000166901-mRNA-1"/>
    <property type="gene ID" value="TCLT_0000166901"/>
</dbReference>
<evidence type="ECO:0000256" key="2">
    <source>
        <dbReference type="ARBA" id="ARBA00022448"/>
    </source>
</evidence>
<dbReference type="OrthoDB" id="10047020at2759"/>
<dbReference type="EMBL" id="UYYF01000236">
    <property type="protein sequence ID" value="VDM97234.1"/>
    <property type="molecule type" value="Genomic_DNA"/>
</dbReference>
<dbReference type="STRING" id="103827.A0A0N5CNB6"/>
<proteinExistence type="inferred from homology"/>
<dbReference type="GO" id="GO:0006887">
    <property type="term" value="P:exocytosis"/>
    <property type="evidence" value="ECO:0007669"/>
    <property type="project" value="UniProtKB-KW"/>
</dbReference>
<gene>
    <name evidence="4" type="ORF">TCLT_LOCUS1670</name>
</gene>
<dbReference type="GO" id="GO:0051601">
    <property type="term" value="P:exocyst localization"/>
    <property type="evidence" value="ECO:0007669"/>
    <property type="project" value="TreeGrafter"/>
</dbReference>
<dbReference type="Proteomes" id="UP000276776">
    <property type="component" value="Unassembled WGS sequence"/>
</dbReference>
<comment type="similarity">
    <text evidence="1">Belongs to the SEC6 family.</text>
</comment>
<reference evidence="6" key="1">
    <citation type="submission" date="2017-02" db="UniProtKB">
        <authorList>
            <consortium name="WormBaseParasite"/>
        </authorList>
    </citation>
    <scope>IDENTIFICATION</scope>
</reference>
<evidence type="ECO:0000313" key="6">
    <source>
        <dbReference type="WBParaSite" id="TCLT_0000166901-mRNA-1"/>
    </source>
</evidence>
<dbReference type="InterPro" id="IPR010326">
    <property type="entry name" value="EXOC3/Sec6"/>
</dbReference>
<dbReference type="OMA" id="KRCIIAK"/>
<evidence type="ECO:0000256" key="3">
    <source>
        <dbReference type="ARBA" id="ARBA00022483"/>
    </source>
</evidence>
<organism evidence="6">
    <name type="scientific">Thelazia callipaeda</name>
    <name type="common">Oriental eyeworm</name>
    <name type="synonym">Parasitic nematode</name>
    <dbReference type="NCBI Taxonomy" id="103827"/>
    <lineage>
        <taxon>Eukaryota</taxon>
        <taxon>Metazoa</taxon>
        <taxon>Ecdysozoa</taxon>
        <taxon>Nematoda</taxon>
        <taxon>Chromadorea</taxon>
        <taxon>Rhabditida</taxon>
        <taxon>Spirurina</taxon>
        <taxon>Spiruromorpha</taxon>
        <taxon>Thelazioidea</taxon>
        <taxon>Thelaziidae</taxon>
        <taxon>Thelazia</taxon>
    </lineage>
</organism>
<keyword evidence="3" id="KW-0268">Exocytosis</keyword>
<dbReference type="Pfam" id="PF06046">
    <property type="entry name" value="Sec6"/>
    <property type="match status" value="1"/>
</dbReference>
<keyword evidence="5" id="KW-1185">Reference proteome</keyword>
<evidence type="ECO:0000313" key="5">
    <source>
        <dbReference type="Proteomes" id="UP000276776"/>
    </source>
</evidence>
<reference evidence="4 5" key="2">
    <citation type="submission" date="2018-11" db="EMBL/GenBank/DDBJ databases">
        <authorList>
            <consortium name="Pathogen Informatics"/>
        </authorList>
    </citation>
    <scope>NUCLEOTIDE SEQUENCE [LARGE SCALE GENOMIC DNA]</scope>
</reference>
<accession>A0A0N5CNB6</accession>
<dbReference type="GO" id="GO:0000149">
    <property type="term" value="F:SNARE binding"/>
    <property type="evidence" value="ECO:0007669"/>
    <property type="project" value="TreeGrafter"/>
</dbReference>
<dbReference type="AlphaFoldDB" id="A0A0N5CNB6"/>
<dbReference type="PANTHER" id="PTHR21292:SF1">
    <property type="entry name" value="EXOCYST COMPLEX COMPONENT 3"/>
    <property type="match status" value="1"/>
</dbReference>
<dbReference type="InterPro" id="IPR042532">
    <property type="entry name" value="EXOC3/Sec6_C"/>
</dbReference>
<evidence type="ECO:0000256" key="1">
    <source>
        <dbReference type="ARBA" id="ARBA00009447"/>
    </source>
</evidence>